<keyword evidence="2" id="KW-0699">rRNA-binding</keyword>
<feature type="domain" description="Small ribosomal subunit protein uS7" evidence="6">
    <location>
        <begin position="2"/>
        <end position="149"/>
    </location>
</feature>
<name>A0A3B0VKV6_9ZZZZ</name>
<dbReference type="CDD" id="cd14869">
    <property type="entry name" value="uS7_Bacteria"/>
    <property type="match status" value="1"/>
</dbReference>
<evidence type="ECO:0000313" key="7">
    <source>
        <dbReference type="EMBL" id="VAW41180.1"/>
    </source>
</evidence>
<evidence type="ECO:0000256" key="1">
    <source>
        <dbReference type="ARBA" id="ARBA00007151"/>
    </source>
</evidence>
<dbReference type="SUPFAM" id="SSF47973">
    <property type="entry name" value="Ribosomal protein S7"/>
    <property type="match status" value="1"/>
</dbReference>
<dbReference type="NCBIfam" id="TIGR01029">
    <property type="entry name" value="rpsG_bact"/>
    <property type="match status" value="1"/>
</dbReference>
<dbReference type="InterPro" id="IPR023798">
    <property type="entry name" value="Ribosomal_uS7_dom"/>
</dbReference>
<dbReference type="PANTHER" id="PTHR11205">
    <property type="entry name" value="RIBOSOMAL PROTEIN S7"/>
    <property type="match status" value="1"/>
</dbReference>
<keyword evidence="3" id="KW-0694">RNA-binding</keyword>
<dbReference type="GO" id="GO:0019843">
    <property type="term" value="F:rRNA binding"/>
    <property type="evidence" value="ECO:0007669"/>
    <property type="project" value="UniProtKB-KW"/>
</dbReference>
<comment type="similarity">
    <text evidence="1">Belongs to the universal ribosomal protein uS7 family.</text>
</comment>
<evidence type="ECO:0000259" key="6">
    <source>
        <dbReference type="Pfam" id="PF00177"/>
    </source>
</evidence>
<dbReference type="GO" id="GO:0015935">
    <property type="term" value="C:small ribosomal subunit"/>
    <property type="evidence" value="ECO:0007669"/>
    <property type="project" value="InterPro"/>
</dbReference>
<keyword evidence="5" id="KW-0687">Ribonucleoprotein</keyword>
<accession>A0A3B0VKV6</accession>
<evidence type="ECO:0000256" key="4">
    <source>
        <dbReference type="ARBA" id="ARBA00022980"/>
    </source>
</evidence>
<dbReference type="GO" id="GO:0003735">
    <property type="term" value="F:structural constituent of ribosome"/>
    <property type="evidence" value="ECO:0007669"/>
    <property type="project" value="InterPro"/>
</dbReference>
<sequence>MPRRERPEKRIAQPDLKYGNVHVSMFVNRLMYGGKKSTAQRVLYDSFDLVEQRAKRPPVEVFEQAITNVTPQIEVKARRVGGSTYQVPTPVDSRRQLSLAMRWLLAAARGRGGRSMSEKLANEFMDAATKQGAAVKRRDDTHRMADANRAFSHFRF</sequence>
<dbReference type="AlphaFoldDB" id="A0A3B0VKV6"/>
<dbReference type="InterPro" id="IPR000235">
    <property type="entry name" value="Ribosomal_uS7"/>
</dbReference>
<keyword evidence="4 7" id="KW-0689">Ribosomal protein</keyword>
<dbReference type="PIRSF" id="PIRSF002122">
    <property type="entry name" value="RPS7p_RPS7a_RPS5e_RPS7o"/>
    <property type="match status" value="1"/>
</dbReference>
<dbReference type="Pfam" id="PF00177">
    <property type="entry name" value="Ribosomal_S7"/>
    <property type="match status" value="1"/>
</dbReference>
<dbReference type="EMBL" id="UOEU01000827">
    <property type="protein sequence ID" value="VAW41180.1"/>
    <property type="molecule type" value="Genomic_DNA"/>
</dbReference>
<evidence type="ECO:0000256" key="5">
    <source>
        <dbReference type="ARBA" id="ARBA00023274"/>
    </source>
</evidence>
<proteinExistence type="inferred from homology"/>
<dbReference type="FunFam" id="1.10.455.10:FF:000001">
    <property type="entry name" value="30S ribosomal protein S7"/>
    <property type="match status" value="1"/>
</dbReference>
<reference evidence="7" key="1">
    <citation type="submission" date="2018-06" db="EMBL/GenBank/DDBJ databases">
        <authorList>
            <person name="Zhirakovskaya E."/>
        </authorList>
    </citation>
    <scope>NUCLEOTIDE SEQUENCE</scope>
</reference>
<evidence type="ECO:0000256" key="3">
    <source>
        <dbReference type="ARBA" id="ARBA00022884"/>
    </source>
</evidence>
<dbReference type="Gene3D" id="1.10.455.10">
    <property type="entry name" value="Ribosomal protein S7 domain"/>
    <property type="match status" value="1"/>
</dbReference>
<dbReference type="HAMAP" id="MF_00480_B">
    <property type="entry name" value="Ribosomal_uS7_B"/>
    <property type="match status" value="1"/>
</dbReference>
<dbReference type="GO" id="GO:0006412">
    <property type="term" value="P:translation"/>
    <property type="evidence" value="ECO:0007669"/>
    <property type="project" value="InterPro"/>
</dbReference>
<dbReference type="InterPro" id="IPR005717">
    <property type="entry name" value="Ribosomal_uS7_bac/org-type"/>
</dbReference>
<dbReference type="InterPro" id="IPR036823">
    <property type="entry name" value="Ribosomal_uS7_dom_sf"/>
</dbReference>
<organism evidence="7">
    <name type="scientific">hydrothermal vent metagenome</name>
    <dbReference type="NCBI Taxonomy" id="652676"/>
    <lineage>
        <taxon>unclassified sequences</taxon>
        <taxon>metagenomes</taxon>
        <taxon>ecological metagenomes</taxon>
    </lineage>
</organism>
<evidence type="ECO:0000256" key="2">
    <source>
        <dbReference type="ARBA" id="ARBA00022730"/>
    </source>
</evidence>
<gene>
    <name evidence="7" type="ORF">MNBD_CHLOROFLEXI01-4240</name>
</gene>
<protein>
    <submittedName>
        <fullName evidence="7">SSU ribosomal protein S7p (S5e)</fullName>
    </submittedName>
</protein>